<keyword evidence="2" id="KW-1185">Reference proteome</keyword>
<reference evidence="2" key="1">
    <citation type="journal article" date="2019" name="Int. J. Syst. Evol. Microbiol.">
        <title>The Global Catalogue of Microorganisms (GCM) 10K type strain sequencing project: providing services to taxonomists for standard genome sequencing and annotation.</title>
        <authorList>
            <consortium name="The Broad Institute Genomics Platform"/>
            <consortium name="The Broad Institute Genome Sequencing Center for Infectious Disease"/>
            <person name="Wu L."/>
            <person name="Ma J."/>
        </authorList>
    </citation>
    <scope>NUCLEOTIDE SEQUENCE [LARGE SCALE GENOMIC DNA]</scope>
    <source>
        <strain evidence="2">KCTC 62784</strain>
    </source>
</reference>
<name>A0ABV7C819_9VIBR</name>
<organism evidence="1 2">
    <name type="scientific">Vibrio zhugei</name>
    <dbReference type="NCBI Taxonomy" id="2479546"/>
    <lineage>
        <taxon>Bacteria</taxon>
        <taxon>Pseudomonadati</taxon>
        <taxon>Pseudomonadota</taxon>
        <taxon>Gammaproteobacteria</taxon>
        <taxon>Vibrionales</taxon>
        <taxon>Vibrionaceae</taxon>
        <taxon>Vibrio</taxon>
    </lineage>
</organism>
<dbReference type="InterPro" id="IPR011257">
    <property type="entry name" value="DNA_glycosylase"/>
</dbReference>
<dbReference type="PANTHER" id="PTHR30037">
    <property type="entry name" value="DNA-3-METHYLADENINE GLYCOSYLASE 1"/>
    <property type="match status" value="1"/>
</dbReference>
<dbReference type="InterPro" id="IPR052891">
    <property type="entry name" value="DNA-3mA_glycosylase"/>
</dbReference>
<gene>
    <name evidence="1" type="ORF">ACFODT_06805</name>
</gene>
<evidence type="ECO:0000313" key="1">
    <source>
        <dbReference type="EMBL" id="MFC3023529.1"/>
    </source>
</evidence>
<dbReference type="EMBL" id="JBHRSE010000042">
    <property type="protein sequence ID" value="MFC3023529.1"/>
    <property type="molecule type" value="Genomic_DNA"/>
</dbReference>
<dbReference type="SUPFAM" id="SSF48150">
    <property type="entry name" value="DNA-glycosylase"/>
    <property type="match status" value="1"/>
</dbReference>
<sequence length="204" mass="23544">METHTDTPQESVYCAWPLNHPLEQDYHDNEWGKPQHDDTTLFEFLTLEGAQAGLNWLTILKKRSGYRTAFMNYDIARLAQKTEEDVDAFIGPYDIVKNRRKIASVFSNARAAIALQDEFGSLDKALWQFVQYQPVVNHWTSREQVPAWTDTSKAMSQFLKKRGFKFVGETICYAFMQATGMVNDHLEGCPYKHNHETKPDETTS</sequence>
<dbReference type="PANTHER" id="PTHR30037:SF4">
    <property type="entry name" value="DNA-3-METHYLADENINE GLYCOSYLASE I"/>
    <property type="match status" value="1"/>
</dbReference>
<evidence type="ECO:0000313" key="2">
    <source>
        <dbReference type="Proteomes" id="UP001595384"/>
    </source>
</evidence>
<dbReference type="Gene3D" id="1.10.340.30">
    <property type="entry name" value="Hypothetical protein, domain 2"/>
    <property type="match status" value="1"/>
</dbReference>
<dbReference type="InterPro" id="IPR005019">
    <property type="entry name" value="Adenine_glyco"/>
</dbReference>
<comment type="caution">
    <text evidence="1">The sequence shown here is derived from an EMBL/GenBank/DDBJ whole genome shotgun (WGS) entry which is preliminary data.</text>
</comment>
<protein>
    <submittedName>
        <fullName evidence="1">DNA-3-methyladenine glycosylase I</fullName>
    </submittedName>
</protein>
<proteinExistence type="predicted"/>
<dbReference type="Pfam" id="PF03352">
    <property type="entry name" value="Adenine_glyco"/>
    <property type="match status" value="1"/>
</dbReference>
<dbReference type="RefSeq" id="WP_241967760.1">
    <property type="nucleotide sequence ID" value="NZ_AP024911.1"/>
</dbReference>
<dbReference type="Proteomes" id="UP001595384">
    <property type="component" value="Unassembled WGS sequence"/>
</dbReference>
<accession>A0ABV7C819</accession>